<dbReference type="Proteomes" id="UP001054252">
    <property type="component" value="Unassembled WGS sequence"/>
</dbReference>
<dbReference type="AlphaFoldDB" id="A0AAV5I281"/>
<dbReference type="PROSITE" id="PS51257">
    <property type="entry name" value="PROKAR_LIPOPROTEIN"/>
    <property type="match status" value="1"/>
</dbReference>
<dbReference type="EMBL" id="BPVZ01000006">
    <property type="protein sequence ID" value="GKU93180.1"/>
    <property type="molecule type" value="Genomic_DNA"/>
</dbReference>
<name>A0AAV5I281_9ROSI</name>
<evidence type="ECO:0000313" key="2">
    <source>
        <dbReference type="Proteomes" id="UP001054252"/>
    </source>
</evidence>
<organism evidence="1 2">
    <name type="scientific">Rubroshorea leprosula</name>
    <dbReference type="NCBI Taxonomy" id="152421"/>
    <lineage>
        <taxon>Eukaryota</taxon>
        <taxon>Viridiplantae</taxon>
        <taxon>Streptophyta</taxon>
        <taxon>Embryophyta</taxon>
        <taxon>Tracheophyta</taxon>
        <taxon>Spermatophyta</taxon>
        <taxon>Magnoliopsida</taxon>
        <taxon>eudicotyledons</taxon>
        <taxon>Gunneridae</taxon>
        <taxon>Pentapetalae</taxon>
        <taxon>rosids</taxon>
        <taxon>malvids</taxon>
        <taxon>Malvales</taxon>
        <taxon>Dipterocarpaceae</taxon>
        <taxon>Rubroshorea</taxon>
    </lineage>
</organism>
<comment type="caution">
    <text evidence="1">The sequence shown here is derived from an EMBL/GenBank/DDBJ whole genome shotgun (WGS) entry which is preliminary data.</text>
</comment>
<protein>
    <submittedName>
        <fullName evidence="1">Uncharacterized protein</fullName>
    </submittedName>
</protein>
<reference evidence="1 2" key="1">
    <citation type="journal article" date="2021" name="Commun. Biol.">
        <title>The genome of Shorea leprosula (Dipterocarpaceae) highlights the ecological relevance of drought in aseasonal tropical rainforests.</title>
        <authorList>
            <person name="Ng K.K.S."/>
            <person name="Kobayashi M.J."/>
            <person name="Fawcett J.A."/>
            <person name="Hatakeyama M."/>
            <person name="Paape T."/>
            <person name="Ng C.H."/>
            <person name="Ang C.C."/>
            <person name="Tnah L.H."/>
            <person name="Lee C.T."/>
            <person name="Nishiyama T."/>
            <person name="Sese J."/>
            <person name="O'Brien M.J."/>
            <person name="Copetti D."/>
            <person name="Mohd Noor M.I."/>
            <person name="Ong R.C."/>
            <person name="Putra M."/>
            <person name="Sireger I.Z."/>
            <person name="Indrioko S."/>
            <person name="Kosugi Y."/>
            <person name="Izuno A."/>
            <person name="Isagi Y."/>
            <person name="Lee S.L."/>
            <person name="Shimizu K.K."/>
        </authorList>
    </citation>
    <scope>NUCLEOTIDE SEQUENCE [LARGE SCALE GENOMIC DNA]</scope>
    <source>
        <strain evidence="1">214</strain>
    </source>
</reference>
<accession>A0AAV5I281</accession>
<sequence>MWIRYRLPDTSGHVLVVDNCWAPVACPALATGCCWCHARALQCYQVVHWGIPHIRSSSANTTVQS</sequence>
<gene>
    <name evidence="1" type="ORF">SLEP1_g6796</name>
</gene>
<keyword evidence="2" id="KW-1185">Reference proteome</keyword>
<evidence type="ECO:0000313" key="1">
    <source>
        <dbReference type="EMBL" id="GKU93180.1"/>
    </source>
</evidence>
<proteinExistence type="predicted"/>